<comment type="function">
    <text evidence="1">Catalyzes the 2-thiolation of uridine at the wobble position (U34) of mitochondrial tRNA(Lys), tRNA(Glu) and tRNA(Gln). Required for the formation of 5-taurinomethyl-2-thiouridine (tm5s2U) of mitochondrial tRNA(Lys), tRNA(Glu), and tRNA(Gln) at the wobble position. ATP is required to activate the C2 atom of the wobble base.</text>
</comment>
<dbReference type="InterPro" id="IPR046885">
    <property type="entry name" value="MnmA-like_C"/>
</dbReference>
<keyword evidence="11" id="KW-1015">Disulfide bond</keyword>
<evidence type="ECO:0000256" key="2">
    <source>
        <dbReference type="ARBA" id="ARBA00004173"/>
    </source>
</evidence>
<dbReference type="EMBL" id="VIIS01002210">
    <property type="protein sequence ID" value="KAF0287143.1"/>
    <property type="molecule type" value="Genomic_DNA"/>
</dbReference>
<evidence type="ECO:0000256" key="11">
    <source>
        <dbReference type="ARBA" id="ARBA00023157"/>
    </source>
</evidence>
<dbReference type="CDD" id="cd01998">
    <property type="entry name" value="MnmA_TRMU-like"/>
    <property type="match status" value="1"/>
</dbReference>
<dbReference type="Gene3D" id="3.40.50.620">
    <property type="entry name" value="HUPs"/>
    <property type="match status" value="1"/>
</dbReference>
<name>A0A6A4V6E7_AMPAM</name>
<comment type="subcellular location">
    <subcellularLocation>
        <location evidence="2">Mitochondrion</location>
    </subcellularLocation>
</comment>
<keyword evidence="7" id="KW-0819">tRNA processing</keyword>
<keyword evidence="16" id="KW-1185">Reference proteome</keyword>
<evidence type="ECO:0000313" key="15">
    <source>
        <dbReference type="EMBL" id="KAF0287144.1"/>
    </source>
</evidence>
<keyword evidence="5" id="KW-0820">tRNA-binding</keyword>
<evidence type="ECO:0000256" key="3">
    <source>
        <dbReference type="ARBA" id="ARBA00006191"/>
    </source>
</evidence>
<evidence type="ECO:0000256" key="6">
    <source>
        <dbReference type="ARBA" id="ARBA00022679"/>
    </source>
</evidence>
<feature type="domain" description="tRNA-specific 2-thiouridylase MnmA-like C-terminal" evidence="13">
    <location>
        <begin position="298"/>
        <end position="385"/>
    </location>
</feature>
<comment type="caution">
    <text evidence="15">The sequence shown here is derived from an EMBL/GenBank/DDBJ whole genome shotgun (WGS) entry which is preliminary data.</text>
</comment>
<dbReference type="InterPro" id="IPR046884">
    <property type="entry name" value="MnmA-like_central"/>
</dbReference>
<keyword evidence="9" id="KW-0067">ATP-binding</keyword>
<evidence type="ECO:0000256" key="12">
    <source>
        <dbReference type="ARBA" id="ARBA00049564"/>
    </source>
</evidence>
<dbReference type="NCBIfam" id="TIGR00420">
    <property type="entry name" value="trmU"/>
    <property type="match status" value="1"/>
</dbReference>
<dbReference type="Pfam" id="PF20258">
    <property type="entry name" value="tRNA_Me_trans_C"/>
    <property type="match status" value="1"/>
</dbReference>
<dbReference type="Proteomes" id="UP000440578">
    <property type="component" value="Unassembled WGS sequence"/>
</dbReference>
<evidence type="ECO:0000256" key="4">
    <source>
        <dbReference type="ARBA" id="ARBA00011953"/>
    </source>
</evidence>
<evidence type="ECO:0000313" key="16">
    <source>
        <dbReference type="Proteomes" id="UP000440578"/>
    </source>
</evidence>
<dbReference type="Pfam" id="PF20259">
    <property type="entry name" value="tRNA_Me_trans_M"/>
    <property type="match status" value="1"/>
</dbReference>
<evidence type="ECO:0000256" key="9">
    <source>
        <dbReference type="ARBA" id="ARBA00022840"/>
    </source>
</evidence>
<dbReference type="PANTHER" id="PTHR11933">
    <property type="entry name" value="TRNA 5-METHYLAMINOMETHYL-2-THIOURIDYLATE -METHYLTRANSFERASE"/>
    <property type="match status" value="1"/>
</dbReference>
<evidence type="ECO:0000256" key="7">
    <source>
        <dbReference type="ARBA" id="ARBA00022694"/>
    </source>
</evidence>
<dbReference type="InterPro" id="IPR004506">
    <property type="entry name" value="MnmA-like"/>
</dbReference>
<evidence type="ECO:0000259" key="14">
    <source>
        <dbReference type="Pfam" id="PF20259"/>
    </source>
</evidence>
<dbReference type="InterPro" id="IPR023382">
    <property type="entry name" value="MnmA-like_central_sf"/>
</dbReference>
<dbReference type="PANTHER" id="PTHR11933:SF5">
    <property type="entry name" value="MITOCHONDRIAL TRNA-SPECIFIC 2-THIOURIDYLASE 1"/>
    <property type="match status" value="1"/>
</dbReference>
<dbReference type="GO" id="GO:0002143">
    <property type="term" value="P:tRNA wobble position uridine thiolation"/>
    <property type="evidence" value="ECO:0007669"/>
    <property type="project" value="TreeGrafter"/>
</dbReference>
<comment type="catalytic activity">
    <reaction evidence="12">
        <text>5-taurinomethyluridine(34) in tRNA + S-sulfanyl-L-cysteinyl-[protein] + AH2 + ATP = 5-taurinomethyl-2-thiouridine(34) in tRNA + L-cysteinyl-[protein] + A + AMP + diphosphate + H(+)</text>
        <dbReference type="Rhea" id="RHEA:47040"/>
        <dbReference type="Rhea" id="RHEA-COMP:10131"/>
        <dbReference type="Rhea" id="RHEA-COMP:11726"/>
        <dbReference type="Rhea" id="RHEA-COMP:11732"/>
        <dbReference type="Rhea" id="RHEA-COMP:11733"/>
        <dbReference type="ChEBI" id="CHEBI:13193"/>
        <dbReference type="ChEBI" id="CHEBI:15378"/>
        <dbReference type="ChEBI" id="CHEBI:17499"/>
        <dbReference type="ChEBI" id="CHEBI:29950"/>
        <dbReference type="ChEBI" id="CHEBI:30616"/>
        <dbReference type="ChEBI" id="CHEBI:33019"/>
        <dbReference type="ChEBI" id="CHEBI:61963"/>
        <dbReference type="ChEBI" id="CHEBI:87171"/>
        <dbReference type="ChEBI" id="CHEBI:87172"/>
        <dbReference type="ChEBI" id="CHEBI:456215"/>
        <dbReference type="EC" id="2.8.1.14"/>
    </reaction>
</comment>
<gene>
    <name evidence="15" type="primary">TRMU_1</name>
    <name evidence="15" type="ORF">FJT64_014331</name>
</gene>
<dbReference type="GO" id="GO:0005524">
    <property type="term" value="F:ATP binding"/>
    <property type="evidence" value="ECO:0007669"/>
    <property type="project" value="UniProtKB-KW"/>
</dbReference>
<comment type="similarity">
    <text evidence="3">Belongs to the MnmA/TRMU family.</text>
</comment>
<evidence type="ECO:0000256" key="5">
    <source>
        <dbReference type="ARBA" id="ARBA00022555"/>
    </source>
</evidence>
<organism evidence="15 16">
    <name type="scientific">Amphibalanus amphitrite</name>
    <name type="common">Striped barnacle</name>
    <name type="synonym">Balanus amphitrite</name>
    <dbReference type="NCBI Taxonomy" id="1232801"/>
    <lineage>
        <taxon>Eukaryota</taxon>
        <taxon>Metazoa</taxon>
        <taxon>Ecdysozoa</taxon>
        <taxon>Arthropoda</taxon>
        <taxon>Crustacea</taxon>
        <taxon>Multicrustacea</taxon>
        <taxon>Cirripedia</taxon>
        <taxon>Thoracica</taxon>
        <taxon>Thoracicalcarea</taxon>
        <taxon>Balanomorpha</taxon>
        <taxon>Balanoidea</taxon>
        <taxon>Balanidae</taxon>
        <taxon>Amphibalaninae</taxon>
        <taxon>Amphibalanus</taxon>
    </lineage>
</organism>
<feature type="domain" description="tRNA-specific 2-thiouridylase MnmA-like central" evidence="14">
    <location>
        <begin position="225"/>
        <end position="286"/>
    </location>
</feature>
<evidence type="ECO:0000256" key="1">
    <source>
        <dbReference type="ARBA" id="ARBA00003986"/>
    </source>
</evidence>
<keyword evidence="8" id="KW-0547">Nucleotide-binding</keyword>
<dbReference type="Gene3D" id="2.40.30.10">
    <property type="entry name" value="Translation factors"/>
    <property type="match status" value="1"/>
</dbReference>
<dbReference type="GO" id="GO:0000049">
    <property type="term" value="F:tRNA binding"/>
    <property type="evidence" value="ECO:0007669"/>
    <property type="project" value="UniProtKB-KW"/>
</dbReference>
<sequence length="407" mass="45823">MKQNHSFSQMGRQIKRVVCAMSGGVDSSVAALLLKQKGYEVLGFFMRNWDIRDEQGVCKADQDAEDAAWVCKKLQIPFQEVNFVKEYWNDVFSEMIRDYESGITPNPDILCNRHIKFTALLEHARHTVGADALATGHYARTSAGEFATEYSGQQVRLLKAVDRLKDQTFFLSQVPQKALRRTIFPLGEFTKDVVKKIASSAGLERIAARKESMGICFIGKRNFSEFIAQYVDPRPGNFVDLETREVVGRHNGVHQWTVGQRCNIAGLARAYFVAEKLTDSGDILVAPGHDHPALYSSTVHAGQPHWIHSPPEDFYGRGMLECEFKFQHTESLVPCVVTSRTHNPWHRSPSKNDLTVSLANPLRALTPGQFAVFYRGDECLGSARILRPGPSQFDLDVDSCRTKRRES</sequence>
<evidence type="ECO:0000256" key="10">
    <source>
        <dbReference type="ARBA" id="ARBA00022884"/>
    </source>
</evidence>
<dbReference type="AlphaFoldDB" id="A0A6A4V6E7"/>
<dbReference type="FunFam" id="2.30.30.280:FF:000001">
    <property type="entry name" value="tRNA-specific 2-thiouridylase MnmA"/>
    <property type="match status" value="1"/>
</dbReference>
<dbReference type="FunFam" id="3.40.50.620:FF:000104">
    <property type="entry name" value="Mitochondrial tRNA-specific 2-thiouridylase 1"/>
    <property type="match status" value="1"/>
</dbReference>
<dbReference type="EC" id="2.8.1.14" evidence="4"/>
<dbReference type="HAMAP" id="MF_00144">
    <property type="entry name" value="tRNA_thiouridyl_MnmA"/>
    <property type="match status" value="1"/>
</dbReference>
<dbReference type="GO" id="GO:0005739">
    <property type="term" value="C:mitochondrion"/>
    <property type="evidence" value="ECO:0007669"/>
    <property type="project" value="UniProtKB-SubCell"/>
</dbReference>
<evidence type="ECO:0000259" key="13">
    <source>
        <dbReference type="Pfam" id="PF20258"/>
    </source>
</evidence>
<keyword evidence="10" id="KW-0694">RNA-binding</keyword>
<proteinExistence type="inferred from homology"/>
<dbReference type="EMBL" id="VIIS01002210">
    <property type="protein sequence ID" value="KAF0287144.1"/>
    <property type="molecule type" value="Genomic_DNA"/>
</dbReference>
<dbReference type="NCBIfam" id="NF001138">
    <property type="entry name" value="PRK00143.1"/>
    <property type="match status" value="1"/>
</dbReference>
<dbReference type="InterPro" id="IPR014729">
    <property type="entry name" value="Rossmann-like_a/b/a_fold"/>
</dbReference>
<dbReference type="Pfam" id="PF03054">
    <property type="entry name" value="tRNA_Me_trans"/>
    <property type="match status" value="1"/>
</dbReference>
<dbReference type="OrthoDB" id="3685at2759"/>
<protein>
    <recommendedName>
        <fullName evidence="4">tRNA-5-taurinomethyluridine 2-sulfurtransferase</fullName>
        <ecNumber evidence="4">2.8.1.14</ecNumber>
    </recommendedName>
</protein>
<keyword evidence="6" id="KW-0808">Transferase</keyword>
<evidence type="ECO:0000256" key="8">
    <source>
        <dbReference type="ARBA" id="ARBA00022741"/>
    </source>
</evidence>
<dbReference type="SUPFAM" id="SSF52402">
    <property type="entry name" value="Adenine nucleotide alpha hydrolases-like"/>
    <property type="match status" value="1"/>
</dbReference>
<dbReference type="Gene3D" id="2.30.30.280">
    <property type="entry name" value="Adenine nucleotide alpha hydrolases-like domains"/>
    <property type="match status" value="1"/>
</dbReference>
<accession>A0A6A4V6E7</accession>
<dbReference type="GO" id="GO:0061708">
    <property type="term" value="F:tRNA-5-taurinomethyluridine 2-sulfurtransferase"/>
    <property type="evidence" value="ECO:0007669"/>
    <property type="project" value="UniProtKB-EC"/>
</dbReference>
<reference evidence="15 16" key="1">
    <citation type="submission" date="2019-07" db="EMBL/GenBank/DDBJ databases">
        <title>Draft genome assembly of a fouling barnacle, Amphibalanus amphitrite (Darwin, 1854): The first reference genome for Thecostraca.</title>
        <authorList>
            <person name="Kim W."/>
        </authorList>
    </citation>
    <scope>NUCLEOTIDE SEQUENCE [LARGE SCALE GENOMIC DNA]</scope>
    <source>
        <strain evidence="15">SNU_AA5</strain>
        <tissue evidence="15">Soma without cirri and trophi</tissue>
    </source>
</reference>